<organism evidence="2 3">
    <name type="scientific">Stenotrophomonas indicatrix</name>
    <dbReference type="NCBI Taxonomy" id="2045451"/>
    <lineage>
        <taxon>Bacteria</taxon>
        <taxon>Pseudomonadati</taxon>
        <taxon>Pseudomonadota</taxon>
        <taxon>Gammaproteobacteria</taxon>
        <taxon>Lysobacterales</taxon>
        <taxon>Lysobacteraceae</taxon>
        <taxon>Stenotrophomonas</taxon>
    </lineage>
</organism>
<sequence length="161" mass="17154">MLVSTRLLLAIAASLLPLSGAIAAPSTQPASTAPASSCQDDASRCPAWMPSQAEMRNTIADHFCELADQGRIQPRVKPLVRVESSPLNCGALGEQAGSNFVCGGEMRFVGKGGEMDTITFSPTLRREEDGRIAFYVGNDEEGEQVWRVPAPRATSATCAER</sequence>
<dbReference type="EMBL" id="FWEU01000001">
    <property type="protein sequence ID" value="SLM23303.1"/>
    <property type="molecule type" value="Genomic_DNA"/>
</dbReference>
<dbReference type="RefSeq" id="WP_258954714.1">
    <property type="nucleotide sequence ID" value="NZ_FWEU01000001.1"/>
</dbReference>
<name>A0A1W1GVC0_9GAMM</name>
<accession>A0A1W1GVC0</accession>
<feature type="signal peptide" evidence="1">
    <location>
        <begin position="1"/>
        <end position="23"/>
    </location>
</feature>
<protein>
    <submittedName>
        <fullName evidence="2">Uncharacterized protein</fullName>
    </submittedName>
</protein>
<keyword evidence="1" id="KW-0732">Signal</keyword>
<evidence type="ECO:0000313" key="2">
    <source>
        <dbReference type="EMBL" id="SLM23303.1"/>
    </source>
</evidence>
<proteinExistence type="predicted"/>
<dbReference type="Proteomes" id="UP000191133">
    <property type="component" value="Unassembled WGS sequence"/>
</dbReference>
<evidence type="ECO:0000256" key="1">
    <source>
        <dbReference type="SAM" id="SignalP"/>
    </source>
</evidence>
<dbReference type="AlphaFoldDB" id="A0A1W1GVC0"/>
<reference evidence="3" key="1">
    <citation type="submission" date="2016-10" db="EMBL/GenBank/DDBJ databases">
        <authorList>
            <person name="Varghese N."/>
        </authorList>
    </citation>
    <scope>NUCLEOTIDE SEQUENCE [LARGE SCALE GENOMIC DNA]</scope>
    <source>
        <strain evidence="3">92MFCol6.1</strain>
    </source>
</reference>
<evidence type="ECO:0000313" key="3">
    <source>
        <dbReference type="Proteomes" id="UP000191133"/>
    </source>
</evidence>
<gene>
    <name evidence="2" type="ORF">SAMN04488690_0991</name>
</gene>
<feature type="chain" id="PRO_5012280510" evidence="1">
    <location>
        <begin position="24"/>
        <end position="161"/>
    </location>
</feature>